<reference evidence="10 11" key="1">
    <citation type="submission" date="2019-05" db="EMBL/GenBank/DDBJ databases">
        <title>The compact genome of Giardia muris reveals important steps in the evolution of intestinal protozoan parasites.</title>
        <authorList>
            <person name="Xu F."/>
            <person name="Jimenez-Gonzalez A."/>
            <person name="Einarsson E."/>
            <person name="Astvaldsson A."/>
            <person name="Peirasmaki D."/>
            <person name="Eckmann L."/>
            <person name="Andersson J.O."/>
            <person name="Svard S.G."/>
            <person name="Jerlstrom-Hultqvist J."/>
        </authorList>
    </citation>
    <scope>NUCLEOTIDE SEQUENCE [LARGE SCALE GENOMIC DNA]</scope>
    <source>
        <strain evidence="10 11">Roberts-Thomson</strain>
    </source>
</reference>
<evidence type="ECO:0000256" key="6">
    <source>
        <dbReference type="ARBA" id="ARBA00029555"/>
    </source>
</evidence>
<dbReference type="VEuPathDB" id="GiardiaDB:GMRT_11656"/>
<comment type="caution">
    <text evidence="10">The sequence shown here is derived from an EMBL/GenBank/DDBJ whole genome shotgun (WGS) entry which is preliminary data.</text>
</comment>
<feature type="region of interest" description="Disordered" evidence="8">
    <location>
        <begin position="419"/>
        <end position="445"/>
    </location>
</feature>
<comment type="similarity">
    <text evidence="5">Belongs to the CFAP91 family.</text>
</comment>
<keyword evidence="2" id="KW-0963">Cytoplasm</keyword>
<dbReference type="AlphaFoldDB" id="A0A4Z1SV55"/>
<keyword evidence="3" id="KW-0206">Cytoskeleton</keyword>
<feature type="compositionally biased region" description="Basic and acidic residues" evidence="8">
    <location>
        <begin position="419"/>
        <end position="431"/>
    </location>
</feature>
<protein>
    <recommendedName>
        <fullName evidence="6">Cilia- and flagella-associated protein 91</fullName>
    </recommendedName>
</protein>
<accession>A0A4Z1SV55</accession>
<keyword evidence="7" id="KW-0175">Coiled coil</keyword>
<dbReference type="InterPro" id="IPR026720">
    <property type="entry name" value="CFAP91"/>
</dbReference>
<comment type="subcellular location">
    <subcellularLocation>
        <location evidence="1">Cytoplasm</location>
        <location evidence="1">Cytoskeleton</location>
        <location evidence="1">Cilium axoneme</location>
    </subcellularLocation>
</comment>
<sequence length="730" mass="81671">MWSFQQEYPQTTVQTTTANTYYRRPMVPHVDSVATSALAFSNAEIPHAPPGVHRTSRNTDTIGISVAIQTDFREIEIQTDPWTAPLDETACGTSNQEVRSLLELTVANGLLPAHEETMRVIERIRRMEAFDAAIPPPLDPTQSVYTTEDLLQEQRRVSMLVERDMATWKRKEAELKKAQELRLDILIQKLLEREEARTEIRLQKLERMRAAHEQKTLVDFSKLDTQRVSTLKKLAASRDAKLRYMRDRIERSNYTDRVVMSLKKGPRLALPESFSTCKSVHDTIHQANSLNAPFLRPGDAPYRYTGVIRLAGTELRTQDDFDEILQFLPNEKRLTLGAPLNHSRAAQTTRLYPTQARPVALSGPLSGTYTGNMTLTGTKMKPKPVHPDGTIPALLPPPGMTREEFTSYLNQTARRYAKRGVDSSGADREAGGETTTDTMGGSAVQKEGASSNEFGLLNTISAPAGQEGTGKKAPIALHYQDPPNIDKLRLADAALFIQNLIRGAAAQVRLYHGKERRLGLVRELRLAHELVLARNEGALLSNTSQDRIATLKSALATSAVSSAVTGIMGTTLDALAKDRLRREQTSRAQAVLEMALRERNRREYAESLQREQEAFDRAKVNFRRQQIMEAHRDMADGLLTRITKRTVDADAATRAKELAVRQVEALVELDYQNSQNYMKNPENCIRDLMASFLLPEVDRRMLIERLRADQAAIGLAVRGVTEEAATTTGK</sequence>
<dbReference type="InterPro" id="IPR032840">
    <property type="entry name" value="CFAP91_dom"/>
</dbReference>
<feature type="domain" description="CFAP91" evidence="9">
    <location>
        <begin position="68"/>
        <end position="233"/>
    </location>
</feature>
<name>A0A4Z1SV55_GIAMU</name>
<organism evidence="10 11">
    <name type="scientific">Giardia muris</name>
    <dbReference type="NCBI Taxonomy" id="5742"/>
    <lineage>
        <taxon>Eukaryota</taxon>
        <taxon>Metamonada</taxon>
        <taxon>Diplomonadida</taxon>
        <taxon>Hexamitidae</taxon>
        <taxon>Giardiinae</taxon>
        <taxon>Giardia</taxon>
    </lineage>
</organism>
<keyword evidence="4" id="KW-0966">Cell projection</keyword>
<evidence type="ECO:0000259" key="9">
    <source>
        <dbReference type="Pfam" id="PF14738"/>
    </source>
</evidence>
<dbReference type="Pfam" id="PF14738">
    <property type="entry name" value="CFAP91"/>
    <property type="match status" value="1"/>
</dbReference>
<dbReference type="OrthoDB" id="567787at2759"/>
<keyword evidence="11" id="KW-1185">Reference proteome</keyword>
<evidence type="ECO:0000256" key="8">
    <source>
        <dbReference type="SAM" id="MobiDB-lite"/>
    </source>
</evidence>
<gene>
    <name evidence="10" type="ORF">GMRT_11656</name>
</gene>
<dbReference type="GO" id="GO:0005930">
    <property type="term" value="C:axoneme"/>
    <property type="evidence" value="ECO:0007669"/>
    <property type="project" value="UniProtKB-SubCell"/>
</dbReference>
<dbReference type="PANTHER" id="PTHR22455">
    <property type="entry name" value="CILIA- AND FLAGELLA-ASSOCIATED PROTEIN 91"/>
    <property type="match status" value="1"/>
</dbReference>
<proteinExistence type="inferred from homology"/>
<evidence type="ECO:0000313" key="10">
    <source>
        <dbReference type="EMBL" id="TNJ29550.1"/>
    </source>
</evidence>
<evidence type="ECO:0000256" key="2">
    <source>
        <dbReference type="ARBA" id="ARBA00022490"/>
    </source>
</evidence>
<evidence type="ECO:0000256" key="1">
    <source>
        <dbReference type="ARBA" id="ARBA00004430"/>
    </source>
</evidence>
<evidence type="ECO:0000256" key="5">
    <source>
        <dbReference type="ARBA" id="ARBA00029468"/>
    </source>
</evidence>
<evidence type="ECO:0000313" key="11">
    <source>
        <dbReference type="Proteomes" id="UP000315496"/>
    </source>
</evidence>
<feature type="coiled-coil region" evidence="7">
    <location>
        <begin position="188"/>
        <end position="215"/>
    </location>
</feature>
<dbReference type="EMBL" id="VDLU01000001">
    <property type="protein sequence ID" value="TNJ29550.1"/>
    <property type="molecule type" value="Genomic_DNA"/>
</dbReference>
<dbReference type="PANTHER" id="PTHR22455:SF10">
    <property type="entry name" value="CILIA- AND FLAGELLA-ASSOCIATED PROTEIN 91"/>
    <property type="match status" value="1"/>
</dbReference>
<evidence type="ECO:0000256" key="4">
    <source>
        <dbReference type="ARBA" id="ARBA00023273"/>
    </source>
</evidence>
<evidence type="ECO:0000256" key="3">
    <source>
        <dbReference type="ARBA" id="ARBA00023212"/>
    </source>
</evidence>
<evidence type="ECO:0000256" key="7">
    <source>
        <dbReference type="SAM" id="Coils"/>
    </source>
</evidence>
<dbReference type="Proteomes" id="UP000315496">
    <property type="component" value="Chromosome 1"/>
</dbReference>